<dbReference type="InterPro" id="IPR014710">
    <property type="entry name" value="RmlC-like_jellyroll"/>
</dbReference>
<evidence type="ECO:0000313" key="1">
    <source>
        <dbReference type="EMBL" id="RGU58189.1"/>
    </source>
</evidence>
<sequence>MIKKGLNVALMGVLGLAIVGCDGQQKKTSETKESINITKNMEQAVYTKKFTNKDFYKDGKFQGDVALKAYEDMLSFYGIQLSDFMRKNLWITDFELGDFEHVGMAGFFWVNDAEHGYFAHEIYLLPGQMITEHRHVATDHPAKHESWMVNKGFVYNFSTGEETPNCPKLPECQNGFITAKHFVKQNPGEILPLNGIGEPHFMMAGENGACVFEFANYHDGNGLRFTNPKVQFTDVLSQK</sequence>
<dbReference type="AlphaFoldDB" id="A0A412TWN6"/>
<name>A0A412TWN6_9BACT</name>
<protein>
    <recommendedName>
        <fullName evidence="3">D-lyxose/D-mannose family sugar isomerase</fullName>
    </recommendedName>
</protein>
<gene>
    <name evidence="1" type="ORF">DWW57_03815</name>
</gene>
<dbReference type="Proteomes" id="UP000284243">
    <property type="component" value="Unassembled WGS sequence"/>
</dbReference>
<dbReference type="RefSeq" id="WP_022161018.1">
    <property type="nucleotide sequence ID" value="NZ_CABJFF010000003.1"/>
</dbReference>
<dbReference type="PROSITE" id="PS51257">
    <property type="entry name" value="PROKAR_LIPOPROTEIN"/>
    <property type="match status" value="1"/>
</dbReference>
<evidence type="ECO:0000313" key="2">
    <source>
        <dbReference type="Proteomes" id="UP000284243"/>
    </source>
</evidence>
<proteinExistence type="predicted"/>
<comment type="caution">
    <text evidence="1">The sequence shown here is derived from an EMBL/GenBank/DDBJ whole genome shotgun (WGS) entry which is preliminary data.</text>
</comment>
<organism evidence="1 2">
    <name type="scientific">Odoribacter splanchnicus</name>
    <dbReference type="NCBI Taxonomy" id="28118"/>
    <lineage>
        <taxon>Bacteria</taxon>
        <taxon>Pseudomonadati</taxon>
        <taxon>Bacteroidota</taxon>
        <taxon>Bacteroidia</taxon>
        <taxon>Bacteroidales</taxon>
        <taxon>Odoribacteraceae</taxon>
        <taxon>Odoribacter</taxon>
    </lineage>
</organism>
<accession>A0A412TWN6</accession>
<dbReference type="EMBL" id="QRYC01000003">
    <property type="protein sequence ID" value="RGU58189.1"/>
    <property type="molecule type" value="Genomic_DNA"/>
</dbReference>
<dbReference type="Gene3D" id="2.60.120.10">
    <property type="entry name" value="Jelly Rolls"/>
    <property type="match status" value="1"/>
</dbReference>
<evidence type="ECO:0008006" key="3">
    <source>
        <dbReference type="Google" id="ProtNLM"/>
    </source>
</evidence>
<reference evidence="1 2" key="1">
    <citation type="submission" date="2018-08" db="EMBL/GenBank/DDBJ databases">
        <title>A genome reference for cultivated species of the human gut microbiota.</title>
        <authorList>
            <person name="Zou Y."/>
            <person name="Xue W."/>
            <person name="Luo G."/>
        </authorList>
    </citation>
    <scope>NUCLEOTIDE SEQUENCE [LARGE SCALE GENOMIC DNA]</scope>
    <source>
        <strain evidence="1 2">AF16-14</strain>
    </source>
</reference>